<dbReference type="InterPro" id="IPR003609">
    <property type="entry name" value="Pan_app"/>
</dbReference>
<protein>
    <recommendedName>
        <fullName evidence="1">non-specific serine/threonine protein kinase</fullName>
        <ecNumber evidence="1">2.7.11.1</ecNumber>
    </recommendedName>
</protein>
<keyword evidence="6" id="KW-0418">Kinase</keyword>
<evidence type="ECO:0000256" key="8">
    <source>
        <dbReference type="ARBA" id="ARBA00023157"/>
    </source>
</evidence>
<keyword evidence="3" id="KW-0808">Transferase</keyword>
<keyword evidence="4" id="KW-0732">Signal</keyword>
<keyword evidence="2" id="KW-0723">Serine/threonine-protein kinase</keyword>
<dbReference type="Gene3D" id="1.10.510.10">
    <property type="entry name" value="Transferase(Phosphotransferase) domain 1"/>
    <property type="match status" value="1"/>
</dbReference>
<keyword evidence="13" id="KW-0812">Transmembrane</keyword>
<evidence type="ECO:0000259" key="16">
    <source>
        <dbReference type="PROSITE" id="PS50948"/>
    </source>
</evidence>
<dbReference type="PANTHER" id="PTHR32444">
    <property type="entry name" value="BULB-TYPE LECTIN DOMAIN-CONTAINING PROTEIN"/>
    <property type="match status" value="1"/>
</dbReference>
<dbReference type="SMART" id="SM00473">
    <property type="entry name" value="PAN_AP"/>
    <property type="match status" value="1"/>
</dbReference>
<sequence>MADQRFRPCGNQLRRWLLDSGNLVLFSRGDSPSVITWQSFDHPTDTLLPAMKLGLDRRTRLNRFLTSWKSGDDPATGEYSYRVEPVGSTQLVLYRGSTRLWRSSPWIEYQWSGKTDLISESKFNITLVDNDEEVVCEYNLINPSIVSRIFLDPSGHIELATWVEGSNKWVWFRSFPGEQCEYGHCGANGLCLPHNGQNFECSCLPGYEPKLGDEPKLGGCVKRRLGLSMCKNGEGFVKVSNMKMPDSSKARVQTGLSLSECQWACLGNCSCNAYAGGNGGKCIMWYGKLMDVVMDQDWGGNLYVRVDAVELEKKTQNSNSIRKKVTILVMSVVATLLSIVLIVVWFVIKRRRGLEDNKHKLLTWRRRLDIVIGIARGLLYLHQDSQLRVIHRDLKTSNILLDSKMNPKISDFGLARIIGGDQSSTITRRVVGT</sequence>
<dbReference type="Pfam" id="PF08276">
    <property type="entry name" value="PAN_2"/>
    <property type="match status" value="1"/>
</dbReference>
<keyword evidence="7" id="KW-0067">ATP-binding</keyword>
<feature type="transmembrane region" description="Helical" evidence="13">
    <location>
        <begin position="325"/>
        <end position="348"/>
    </location>
</feature>
<keyword evidence="13" id="KW-1133">Transmembrane helix</keyword>
<evidence type="ECO:0000256" key="11">
    <source>
        <dbReference type="ARBA" id="ARBA00048679"/>
    </source>
</evidence>
<keyword evidence="13" id="KW-0472">Membrane</keyword>
<dbReference type="Pfam" id="PF00954">
    <property type="entry name" value="S_locus_glycop"/>
    <property type="match status" value="1"/>
</dbReference>
<dbReference type="PROSITE" id="PS00108">
    <property type="entry name" value="PROTEIN_KINASE_ST"/>
    <property type="match status" value="1"/>
</dbReference>
<dbReference type="Pfam" id="PF01453">
    <property type="entry name" value="B_lectin"/>
    <property type="match status" value="1"/>
</dbReference>
<dbReference type="InterPro" id="IPR000719">
    <property type="entry name" value="Prot_kinase_dom"/>
</dbReference>
<evidence type="ECO:0000313" key="17">
    <source>
        <dbReference type="EMBL" id="CAH2042825.1"/>
    </source>
</evidence>
<evidence type="ECO:0000256" key="10">
    <source>
        <dbReference type="ARBA" id="ARBA00047899"/>
    </source>
</evidence>
<dbReference type="FunFam" id="1.10.510.10:FF:001023">
    <property type="entry name" value="Os07g0541700 protein"/>
    <property type="match status" value="1"/>
</dbReference>
<dbReference type="PROSITE" id="PS50026">
    <property type="entry name" value="EGF_3"/>
    <property type="match status" value="1"/>
</dbReference>
<proteinExistence type="predicted"/>
<dbReference type="GO" id="GO:0048544">
    <property type="term" value="P:recognition of pollen"/>
    <property type="evidence" value="ECO:0007669"/>
    <property type="project" value="InterPro"/>
</dbReference>
<dbReference type="PANTHER" id="PTHR32444:SF63">
    <property type="entry name" value="G-TYPE LECTIN S-RECEPTOR-LIKE SERINE_THREONINE-PROTEIN KINASE RKS1"/>
    <property type="match status" value="1"/>
</dbReference>
<dbReference type="EC" id="2.7.11.1" evidence="1"/>
<keyword evidence="12" id="KW-0245">EGF-like domain</keyword>
<dbReference type="AlphaFoldDB" id="A0AAU9RI31"/>
<evidence type="ECO:0000256" key="4">
    <source>
        <dbReference type="ARBA" id="ARBA00022729"/>
    </source>
</evidence>
<dbReference type="InterPro" id="IPR036426">
    <property type="entry name" value="Bulb-type_lectin_dom_sf"/>
</dbReference>
<dbReference type="Pfam" id="PF00069">
    <property type="entry name" value="Pkinase"/>
    <property type="match status" value="1"/>
</dbReference>
<evidence type="ECO:0000256" key="2">
    <source>
        <dbReference type="ARBA" id="ARBA00022527"/>
    </source>
</evidence>
<dbReference type="InterPro" id="IPR001480">
    <property type="entry name" value="Bulb-type_lectin_dom"/>
</dbReference>
<feature type="domain" description="EGF-like" evidence="15">
    <location>
        <begin position="176"/>
        <end position="213"/>
    </location>
</feature>
<gene>
    <name evidence="17" type="ORF">TAV2_LOCUS4797</name>
</gene>
<evidence type="ECO:0000256" key="7">
    <source>
        <dbReference type="ARBA" id="ARBA00022840"/>
    </source>
</evidence>
<keyword evidence="18" id="KW-1185">Reference proteome</keyword>
<evidence type="ECO:0000256" key="13">
    <source>
        <dbReference type="SAM" id="Phobius"/>
    </source>
</evidence>
<comment type="caution">
    <text evidence="12">Lacks conserved residue(s) required for the propagation of feature annotation.</text>
</comment>
<feature type="domain" description="Apple" evidence="16">
    <location>
        <begin position="230"/>
        <end position="307"/>
    </location>
</feature>
<evidence type="ECO:0000259" key="14">
    <source>
        <dbReference type="PROSITE" id="PS50011"/>
    </source>
</evidence>
<evidence type="ECO:0000256" key="1">
    <source>
        <dbReference type="ARBA" id="ARBA00012513"/>
    </source>
</evidence>
<dbReference type="GO" id="GO:0005524">
    <property type="term" value="F:ATP binding"/>
    <property type="evidence" value="ECO:0007669"/>
    <property type="project" value="UniProtKB-KW"/>
</dbReference>
<dbReference type="InterPro" id="IPR000858">
    <property type="entry name" value="S_locus_glycoprot_dom"/>
</dbReference>
<feature type="domain" description="Protein kinase" evidence="14">
    <location>
        <begin position="270"/>
        <end position="433"/>
    </location>
</feature>
<evidence type="ECO:0000256" key="9">
    <source>
        <dbReference type="ARBA" id="ARBA00023180"/>
    </source>
</evidence>
<dbReference type="Proteomes" id="UP000836841">
    <property type="component" value="Unassembled WGS sequence"/>
</dbReference>
<dbReference type="InterPro" id="IPR008271">
    <property type="entry name" value="Ser/Thr_kinase_AS"/>
</dbReference>
<dbReference type="InterPro" id="IPR000742">
    <property type="entry name" value="EGF"/>
</dbReference>
<dbReference type="SUPFAM" id="SSF56112">
    <property type="entry name" value="Protein kinase-like (PK-like)"/>
    <property type="match status" value="1"/>
</dbReference>
<evidence type="ECO:0000256" key="6">
    <source>
        <dbReference type="ARBA" id="ARBA00022777"/>
    </source>
</evidence>
<name>A0AAU9RI31_THLAR</name>
<organism evidence="17 18">
    <name type="scientific">Thlaspi arvense</name>
    <name type="common">Field penny-cress</name>
    <dbReference type="NCBI Taxonomy" id="13288"/>
    <lineage>
        <taxon>Eukaryota</taxon>
        <taxon>Viridiplantae</taxon>
        <taxon>Streptophyta</taxon>
        <taxon>Embryophyta</taxon>
        <taxon>Tracheophyta</taxon>
        <taxon>Spermatophyta</taxon>
        <taxon>Magnoliopsida</taxon>
        <taxon>eudicotyledons</taxon>
        <taxon>Gunneridae</taxon>
        <taxon>Pentapetalae</taxon>
        <taxon>rosids</taxon>
        <taxon>malvids</taxon>
        <taxon>Brassicales</taxon>
        <taxon>Brassicaceae</taxon>
        <taxon>Thlaspideae</taxon>
        <taxon>Thlaspi</taxon>
    </lineage>
</organism>
<evidence type="ECO:0000256" key="12">
    <source>
        <dbReference type="PROSITE-ProRule" id="PRU00076"/>
    </source>
</evidence>
<dbReference type="GO" id="GO:0004674">
    <property type="term" value="F:protein serine/threonine kinase activity"/>
    <property type="evidence" value="ECO:0007669"/>
    <property type="project" value="UniProtKB-KW"/>
</dbReference>
<accession>A0AAU9RI31</accession>
<dbReference type="PROSITE" id="PS50948">
    <property type="entry name" value="PAN"/>
    <property type="match status" value="1"/>
</dbReference>
<keyword evidence="5" id="KW-0547">Nucleotide-binding</keyword>
<dbReference type="PROSITE" id="PS50011">
    <property type="entry name" value="PROTEIN_KINASE_DOM"/>
    <property type="match status" value="1"/>
</dbReference>
<evidence type="ECO:0000256" key="3">
    <source>
        <dbReference type="ARBA" id="ARBA00022679"/>
    </source>
</evidence>
<dbReference type="CDD" id="cd01098">
    <property type="entry name" value="PAN_AP_plant"/>
    <property type="match status" value="1"/>
</dbReference>
<dbReference type="InterPro" id="IPR011009">
    <property type="entry name" value="Kinase-like_dom_sf"/>
</dbReference>
<evidence type="ECO:0000313" key="18">
    <source>
        <dbReference type="Proteomes" id="UP000836841"/>
    </source>
</evidence>
<comment type="caution">
    <text evidence="17">The sequence shown here is derived from an EMBL/GenBank/DDBJ whole genome shotgun (WGS) entry which is preliminary data.</text>
</comment>
<dbReference type="EMBL" id="CAJVSB020000193">
    <property type="protein sequence ID" value="CAH2042825.1"/>
    <property type="molecule type" value="Genomic_DNA"/>
</dbReference>
<dbReference type="SUPFAM" id="SSF51110">
    <property type="entry name" value="alpha-D-mannose-specific plant lectins"/>
    <property type="match status" value="1"/>
</dbReference>
<comment type="catalytic activity">
    <reaction evidence="10">
        <text>L-threonyl-[protein] + ATP = O-phospho-L-threonyl-[protein] + ADP + H(+)</text>
        <dbReference type="Rhea" id="RHEA:46608"/>
        <dbReference type="Rhea" id="RHEA-COMP:11060"/>
        <dbReference type="Rhea" id="RHEA-COMP:11605"/>
        <dbReference type="ChEBI" id="CHEBI:15378"/>
        <dbReference type="ChEBI" id="CHEBI:30013"/>
        <dbReference type="ChEBI" id="CHEBI:30616"/>
        <dbReference type="ChEBI" id="CHEBI:61977"/>
        <dbReference type="ChEBI" id="CHEBI:456216"/>
        <dbReference type="EC" id="2.7.11.1"/>
    </reaction>
</comment>
<reference evidence="17 18" key="1">
    <citation type="submission" date="2022-03" db="EMBL/GenBank/DDBJ databases">
        <authorList>
            <person name="Nunn A."/>
            <person name="Chopra R."/>
            <person name="Nunn A."/>
            <person name="Contreras Garrido A."/>
        </authorList>
    </citation>
    <scope>NUCLEOTIDE SEQUENCE [LARGE SCALE GENOMIC DNA]</scope>
</reference>
<evidence type="ECO:0000259" key="15">
    <source>
        <dbReference type="PROSITE" id="PS50026"/>
    </source>
</evidence>
<keyword evidence="8" id="KW-1015">Disulfide bond</keyword>
<keyword evidence="9" id="KW-0325">Glycoprotein</keyword>
<evidence type="ECO:0000256" key="5">
    <source>
        <dbReference type="ARBA" id="ARBA00022741"/>
    </source>
</evidence>
<comment type="catalytic activity">
    <reaction evidence="11">
        <text>L-seryl-[protein] + ATP = O-phospho-L-seryl-[protein] + ADP + H(+)</text>
        <dbReference type="Rhea" id="RHEA:17989"/>
        <dbReference type="Rhea" id="RHEA-COMP:9863"/>
        <dbReference type="Rhea" id="RHEA-COMP:11604"/>
        <dbReference type="ChEBI" id="CHEBI:15378"/>
        <dbReference type="ChEBI" id="CHEBI:29999"/>
        <dbReference type="ChEBI" id="CHEBI:30616"/>
        <dbReference type="ChEBI" id="CHEBI:83421"/>
        <dbReference type="ChEBI" id="CHEBI:456216"/>
        <dbReference type="EC" id="2.7.11.1"/>
    </reaction>
</comment>